<feature type="compositionally biased region" description="Polar residues" evidence="3">
    <location>
        <begin position="136"/>
        <end position="154"/>
    </location>
</feature>
<reference evidence="5 6" key="1">
    <citation type="journal article" date="2020" name="Nat. Commun.">
        <title>Donkey genomes provide new insights into domestication and selection for coat color.</title>
        <authorList>
            <person name="Wang"/>
            <person name="C."/>
            <person name="Li"/>
            <person name="H."/>
            <person name="Guo"/>
            <person name="Y."/>
            <person name="Huang"/>
            <person name="J."/>
            <person name="Sun"/>
            <person name="Y."/>
            <person name="Min"/>
            <person name="J."/>
            <person name="Wang"/>
            <person name="J."/>
            <person name="Fang"/>
            <person name="X."/>
            <person name="Zhao"/>
            <person name="Z."/>
            <person name="Wang"/>
            <person name="S."/>
            <person name="Zhang"/>
            <person name="Y."/>
            <person name="Liu"/>
            <person name="Q."/>
            <person name="Jiang"/>
            <person name="Q."/>
            <person name="Wang"/>
            <person name="X."/>
            <person name="Guo"/>
            <person name="Y."/>
            <person name="Yang"/>
            <person name="C."/>
            <person name="Wang"/>
            <person name="Y."/>
            <person name="Tian"/>
            <person name="F."/>
            <person name="Zhuang"/>
            <person name="G."/>
            <person name="Fan"/>
            <person name="Y."/>
            <person name="Gao"/>
            <person name="Q."/>
            <person name="Li"/>
            <person name="Y."/>
            <person name="Ju"/>
            <person name="Z."/>
            <person name="Li"/>
            <person name="J."/>
            <person name="Li"/>
            <person name="R."/>
            <person name="Hou"/>
            <person name="M."/>
            <person name="Yang"/>
            <person name="G."/>
            <person name="Liu"/>
            <person name="G."/>
            <person name="Liu"/>
            <person name="W."/>
            <person name="Guo"/>
            <person name="J."/>
            <person name="Pan"/>
            <person name="S."/>
            <person name="Fan"/>
            <person name="G."/>
            <person name="Zhang"/>
            <person name="W."/>
            <person name="Zhang"/>
            <person name="R."/>
            <person name="Yu"/>
            <person name="J."/>
            <person name="Zhang"/>
            <person name="X."/>
            <person name="Yin"/>
            <person name="Q."/>
            <person name="Ji"/>
            <person name="C."/>
            <person name="Jin"/>
            <person name="Y."/>
            <person name="Yue"/>
            <person name="G."/>
            <person name="Liu"/>
            <person name="M."/>
            <person name="Xu"/>
            <person name="J."/>
            <person name="Liu"/>
            <person name="S."/>
            <person name="Jordana"/>
            <person name="J."/>
            <person name="Noce"/>
            <person name="A."/>
            <person name="Amills"/>
            <person name="M."/>
            <person name="Wu"/>
            <person name="D.D."/>
            <person name="Li"/>
            <person name="S."/>
            <person name="Zhou"/>
            <person name="X. and Zhong"/>
            <person name="J."/>
        </authorList>
    </citation>
    <scope>NUCLEOTIDE SEQUENCE [LARGE SCALE GENOMIC DNA]</scope>
</reference>
<feature type="compositionally biased region" description="Basic and acidic residues" evidence="3">
    <location>
        <begin position="89"/>
        <end position="108"/>
    </location>
</feature>
<organism evidence="5 6">
    <name type="scientific">Equus asinus</name>
    <name type="common">Donkey</name>
    <name type="synonym">Equus africanus asinus</name>
    <dbReference type="NCBI Taxonomy" id="9793"/>
    <lineage>
        <taxon>Eukaryota</taxon>
        <taxon>Metazoa</taxon>
        <taxon>Chordata</taxon>
        <taxon>Craniata</taxon>
        <taxon>Vertebrata</taxon>
        <taxon>Euteleostomi</taxon>
        <taxon>Mammalia</taxon>
        <taxon>Eutheria</taxon>
        <taxon>Laurasiatheria</taxon>
        <taxon>Perissodactyla</taxon>
        <taxon>Equidae</taxon>
        <taxon>Equus</taxon>
    </lineage>
</organism>
<name>A0A9L0JPZ9_EQUAS</name>
<sequence>MKNLIIYGSTLCMFKRSLLCHLRKYDVLIQDQAQELAQLRQTIEKGREVSVLLKQHLRNLLTHDDPTNFQGQGFQERLAEGRRLVERLARKLSPENHAEEENKEEKASMDPSLSTELQEKESVNEALKGSVDEGPVTSSSHQYPSGSHEPPSTNVFLSEEHEDFSALVAATEYSHQQEKKAPTGLPETQKDQKDEERDEPTAPRELQEEEEMDDACQDSLDEKYLALSSHHDLSDSCHPPDSPTIPSDEHEICSHLDGAQTQKDQKDEERDEPTAPRELQEEEEMDDACQDSLDEKYLALSSHHDLSDSCHPPDSPTIPSDEHEICSHLDGAQSHEDEEYVEEREPLSKMNDQGRVKDREFDFLIRVQARELTQLRLKTREGRELSILLNQNLKELLGRSDLNNLRGQAFQEQLAEGCRLSQALVSKLGPENHEEEAEEQLGSLTPRKYHFLIHDHARKLTRIRQTSREGRELSVLLHQHLRDLLTHSDIGRDWGQGFQEQLAEGSRLAERLVRKLSPENLEDDDEEEEEESLSPSLERELLEKEIVNEILQDPSGEQNSTPSSPRDLSASGEPLRSTAFPCDEPQVRLTLEAATPSWEACQQGPLSGNFSFQRTEMQTSQAPAGAKQLGEQLSGAAAGPVPLRGWQSHAWSFLHHLELCSQQCFWKPRFTIPRAGFGCIPQDEDPSHAEG</sequence>
<evidence type="ECO:0000313" key="5">
    <source>
        <dbReference type="Ensembl" id="ENSEASP00005052052.1"/>
    </source>
</evidence>
<feature type="compositionally biased region" description="Acidic residues" evidence="3">
    <location>
        <begin position="207"/>
        <end position="216"/>
    </location>
</feature>
<evidence type="ECO:0000256" key="3">
    <source>
        <dbReference type="SAM" id="MobiDB-lite"/>
    </source>
</evidence>
<accession>A0A9L0JPZ9</accession>
<dbReference type="PANTHER" id="PTHR14199">
    <property type="entry name" value="NEUROBLASTOMA BREAKPOINT FAMILY MEMBER 6-LIKE PROTEIN"/>
    <property type="match status" value="1"/>
</dbReference>
<feature type="compositionally biased region" description="Acidic residues" evidence="3">
    <location>
        <begin position="280"/>
        <end position="289"/>
    </location>
</feature>
<dbReference type="InterPro" id="IPR055306">
    <property type="entry name" value="NBPF"/>
</dbReference>
<keyword evidence="6" id="KW-1185">Reference proteome</keyword>
<dbReference type="Proteomes" id="UP000694387">
    <property type="component" value="Chromosome 8"/>
</dbReference>
<dbReference type="GeneTree" id="ENSGT00420000029746"/>
<evidence type="ECO:0000313" key="6">
    <source>
        <dbReference type="Proteomes" id="UP000694387"/>
    </source>
</evidence>
<dbReference type="PANTHER" id="PTHR14199:SF29">
    <property type="entry name" value="NEUROBLASTOMA BREAKPOINT FAMILY MEMBER 4-RELATED"/>
    <property type="match status" value="1"/>
</dbReference>
<evidence type="ECO:0000256" key="2">
    <source>
        <dbReference type="SAM" id="Coils"/>
    </source>
</evidence>
<dbReference type="PROSITE" id="PS51316">
    <property type="entry name" value="ODV"/>
    <property type="match status" value="3"/>
</dbReference>
<dbReference type="AlphaFoldDB" id="A0A9L0JPZ9"/>
<feature type="compositionally biased region" description="Polar residues" evidence="3">
    <location>
        <begin position="555"/>
        <end position="566"/>
    </location>
</feature>
<feature type="compositionally biased region" description="Basic and acidic residues" evidence="3">
    <location>
        <begin position="537"/>
        <end position="547"/>
    </location>
</feature>
<reference evidence="5" key="3">
    <citation type="submission" date="2025-09" db="UniProtKB">
        <authorList>
            <consortium name="Ensembl"/>
        </authorList>
    </citation>
    <scope>IDENTIFICATION</scope>
</reference>
<feature type="compositionally biased region" description="Basic and acidic residues" evidence="3">
    <location>
        <begin position="263"/>
        <end position="279"/>
    </location>
</feature>
<comment type="similarity">
    <text evidence="1">Belongs to the NBPF family.</text>
</comment>
<reference evidence="5" key="2">
    <citation type="submission" date="2025-08" db="UniProtKB">
        <authorList>
            <consortium name="Ensembl"/>
        </authorList>
    </citation>
    <scope>IDENTIFICATION</scope>
</reference>
<feature type="region of interest" description="Disordered" evidence="3">
    <location>
        <begin position="517"/>
        <end position="583"/>
    </location>
</feature>
<feature type="domain" description="Olduvai" evidence="4">
    <location>
        <begin position="187"/>
        <end position="276"/>
    </location>
</feature>
<feature type="compositionally biased region" description="Basic and acidic residues" evidence="3">
    <location>
        <begin position="220"/>
        <end position="235"/>
    </location>
</feature>
<feature type="coiled-coil region" evidence="2">
    <location>
        <begin position="22"/>
        <end position="49"/>
    </location>
</feature>
<dbReference type="Ensembl" id="ENSEAST00005069941.1">
    <property type="protein sequence ID" value="ENSEASP00005052052.1"/>
    <property type="gene ID" value="ENSEASG00005037517.1"/>
</dbReference>
<keyword evidence="2" id="KW-0175">Coiled coil</keyword>
<feature type="compositionally biased region" description="Acidic residues" evidence="3">
    <location>
        <begin position="520"/>
        <end position="532"/>
    </location>
</feature>
<proteinExistence type="inferred from homology"/>
<feature type="domain" description="Olduvai" evidence="4">
    <location>
        <begin position="519"/>
        <end position="609"/>
    </location>
</feature>
<dbReference type="Pfam" id="PF06758">
    <property type="entry name" value="Olduvai"/>
    <property type="match status" value="3"/>
</dbReference>
<evidence type="ECO:0000256" key="1">
    <source>
        <dbReference type="ARBA" id="ARBA00038417"/>
    </source>
</evidence>
<dbReference type="InterPro" id="IPR010630">
    <property type="entry name" value="Olduvai_dom"/>
</dbReference>
<evidence type="ECO:0000259" key="4">
    <source>
        <dbReference type="PROSITE" id="PS51316"/>
    </source>
</evidence>
<protein>
    <recommendedName>
        <fullName evidence="4">Olduvai domain-containing protein</fullName>
    </recommendedName>
</protein>
<feature type="region of interest" description="Disordered" evidence="3">
    <location>
        <begin position="173"/>
        <end position="289"/>
    </location>
</feature>
<feature type="region of interest" description="Disordered" evidence="3">
    <location>
        <begin position="89"/>
        <end position="154"/>
    </location>
</feature>
<dbReference type="SMART" id="SM01148">
    <property type="entry name" value="DUF1220"/>
    <property type="match status" value="4"/>
</dbReference>
<feature type="domain" description="Olduvai" evidence="4">
    <location>
        <begin position="277"/>
        <end position="347"/>
    </location>
</feature>
<feature type="compositionally biased region" description="Basic and acidic residues" evidence="3">
    <location>
        <begin position="188"/>
        <end position="206"/>
    </location>
</feature>